<evidence type="ECO:0000256" key="1">
    <source>
        <dbReference type="PROSITE-ProRule" id="PRU01263"/>
    </source>
</evidence>
<feature type="compositionally biased region" description="Basic and acidic residues" evidence="2">
    <location>
        <begin position="256"/>
        <end position="267"/>
    </location>
</feature>
<keyword evidence="1" id="KW-0862">Zinc</keyword>
<keyword evidence="1" id="KW-0479">Metal-binding</keyword>
<proteinExistence type="predicted"/>
<accession>A0A1B6FPD6</accession>
<name>A0A1B6FPD6_9HEMI</name>
<reference evidence="4" key="1">
    <citation type="submission" date="2015-11" db="EMBL/GenBank/DDBJ databases">
        <title>De novo transcriptome assembly of four potential Pierce s Disease insect vectors from Arizona vineyards.</title>
        <authorList>
            <person name="Tassone E.E."/>
        </authorList>
    </citation>
    <scope>NUCLEOTIDE SEQUENCE</scope>
</reference>
<dbReference type="SMART" id="SM00868">
    <property type="entry name" value="zf-AD"/>
    <property type="match status" value="1"/>
</dbReference>
<feature type="domain" description="ZAD" evidence="3">
    <location>
        <begin position="22"/>
        <end position="98"/>
    </location>
</feature>
<evidence type="ECO:0000259" key="3">
    <source>
        <dbReference type="PROSITE" id="PS51915"/>
    </source>
</evidence>
<dbReference type="EMBL" id="GECZ01017694">
    <property type="protein sequence ID" value="JAS52075.1"/>
    <property type="molecule type" value="Transcribed_RNA"/>
</dbReference>
<feature type="non-terminal residue" evidence="4">
    <location>
        <position position="1"/>
    </location>
</feature>
<dbReference type="Pfam" id="PF07776">
    <property type="entry name" value="zf-AD"/>
    <property type="match status" value="1"/>
</dbReference>
<sequence>SLKPKEGTIVSYQGEIPPEYENACRLCLENADIMTEIFTDKANLVIPIVVKIRSLLSIEVNEDDELPSAVCEQCLNKLNEAYSFKKQCLANDVKLRQFLCKWPQKTHYRAAAIDRIDDGCVLDESHLTDKKDFCTFEWDDQVPLAAVITSKEVANSNLSREGQGSLDCNNANQLRNDYSSIHGSEFRFGVDYEADEKSSESLEDDVCVENNSFKTGNNNQATSIKETSSILNKQLHVTSITSDKQLQEKSITSDKQLQEKSITSDKQ</sequence>
<gene>
    <name evidence="4" type="ORF">g.11364</name>
</gene>
<keyword evidence="1" id="KW-0863">Zinc-finger</keyword>
<dbReference type="GO" id="GO:0005634">
    <property type="term" value="C:nucleus"/>
    <property type="evidence" value="ECO:0007669"/>
    <property type="project" value="InterPro"/>
</dbReference>
<dbReference type="PROSITE" id="PS51915">
    <property type="entry name" value="ZAD"/>
    <property type="match status" value="1"/>
</dbReference>
<feature type="binding site" evidence="1">
    <location>
        <position position="24"/>
    </location>
    <ligand>
        <name>Zn(2+)</name>
        <dbReference type="ChEBI" id="CHEBI:29105"/>
    </ligand>
</feature>
<feature type="binding site" evidence="1">
    <location>
        <position position="74"/>
    </location>
    <ligand>
        <name>Zn(2+)</name>
        <dbReference type="ChEBI" id="CHEBI:29105"/>
    </ligand>
</feature>
<dbReference type="PANTHER" id="PTHR39942:SF1">
    <property type="entry name" value="BCDNA.LD26519-RELATED"/>
    <property type="match status" value="1"/>
</dbReference>
<protein>
    <recommendedName>
        <fullName evidence="3">ZAD domain-containing protein</fullName>
    </recommendedName>
</protein>
<evidence type="ECO:0000256" key="2">
    <source>
        <dbReference type="SAM" id="MobiDB-lite"/>
    </source>
</evidence>
<feature type="binding site" evidence="1">
    <location>
        <position position="71"/>
    </location>
    <ligand>
        <name>Zn(2+)</name>
        <dbReference type="ChEBI" id="CHEBI:29105"/>
    </ligand>
</feature>
<feature type="binding site" evidence="1">
    <location>
        <position position="27"/>
    </location>
    <ligand>
        <name>Zn(2+)</name>
        <dbReference type="ChEBI" id="CHEBI:29105"/>
    </ligand>
</feature>
<dbReference type="Gene3D" id="3.40.1800.20">
    <property type="match status" value="1"/>
</dbReference>
<dbReference type="GO" id="GO:0008270">
    <property type="term" value="F:zinc ion binding"/>
    <property type="evidence" value="ECO:0007669"/>
    <property type="project" value="UniProtKB-UniRule"/>
</dbReference>
<organism evidence="4">
    <name type="scientific">Cuerna arida</name>
    <dbReference type="NCBI Taxonomy" id="1464854"/>
    <lineage>
        <taxon>Eukaryota</taxon>
        <taxon>Metazoa</taxon>
        <taxon>Ecdysozoa</taxon>
        <taxon>Arthropoda</taxon>
        <taxon>Hexapoda</taxon>
        <taxon>Insecta</taxon>
        <taxon>Pterygota</taxon>
        <taxon>Neoptera</taxon>
        <taxon>Paraneoptera</taxon>
        <taxon>Hemiptera</taxon>
        <taxon>Auchenorrhyncha</taxon>
        <taxon>Membracoidea</taxon>
        <taxon>Cicadellidae</taxon>
        <taxon>Cicadellinae</taxon>
        <taxon>Proconiini</taxon>
        <taxon>Cuerna</taxon>
    </lineage>
</organism>
<dbReference type="SUPFAM" id="SSF57716">
    <property type="entry name" value="Glucocorticoid receptor-like (DNA-binding domain)"/>
    <property type="match status" value="1"/>
</dbReference>
<dbReference type="InterPro" id="IPR012934">
    <property type="entry name" value="Znf_AD"/>
</dbReference>
<feature type="compositionally biased region" description="Polar residues" evidence="2">
    <location>
        <begin position="241"/>
        <end position="255"/>
    </location>
</feature>
<dbReference type="PANTHER" id="PTHR39942">
    <property type="entry name" value="BCDNA.LD26519-RELATED"/>
    <property type="match status" value="1"/>
</dbReference>
<evidence type="ECO:0000313" key="4">
    <source>
        <dbReference type="EMBL" id="JAS52075.1"/>
    </source>
</evidence>
<feature type="non-terminal residue" evidence="4">
    <location>
        <position position="267"/>
    </location>
</feature>
<dbReference type="AlphaFoldDB" id="A0A1B6FPD6"/>
<feature type="region of interest" description="Disordered" evidence="2">
    <location>
        <begin position="241"/>
        <end position="267"/>
    </location>
</feature>